<protein>
    <submittedName>
        <fullName evidence="14">Membrane protein insertase YidC</fullName>
    </submittedName>
</protein>
<keyword evidence="6 11" id="KW-1133">Transmembrane helix</keyword>
<dbReference type="Proteomes" id="UP000823629">
    <property type="component" value="Unassembled WGS sequence"/>
</dbReference>
<comment type="caution">
    <text evidence="14">The sequence shown here is derived from an EMBL/GenBank/DDBJ whole genome shotgun (WGS) entry which is preliminary data.</text>
</comment>
<feature type="transmembrane region" description="Helical" evidence="11">
    <location>
        <begin position="422"/>
        <end position="438"/>
    </location>
</feature>
<keyword evidence="5" id="KW-0653">Protein transport</keyword>
<evidence type="ECO:0000256" key="7">
    <source>
        <dbReference type="ARBA" id="ARBA00023136"/>
    </source>
</evidence>
<reference evidence="14" key="1">
    <citation type="submission" date="2020-10" db="EMBL/GenBank/DDBJ databases">
        <authorList>
            <person name="Gilroy R."/>
        </authorList>
    </citation>
    <scope>NUCLEOTIDE SEQUENCE</scope>
    <source>
        <strain evidence="14">1748</strain>
    </source>
</reference>
<dbReference type="PANTHER" id="PTHR12428:SF65">
    <property type="entry name" value="CYTOCHROME C OXIDASE ASSEMBLY PROTEIN COX18, MITOCHONDRIAL"/>
    <property type="match status" value="1"/>
</dbReference>
<accession>A0A9D9D9B9</accession>
<keyword evidence="7 11" id="KW-0472">Membrane</keyword>
<name>A0A9D9D9B9_9BACL</name>
<dbReference type="CDD" id="cd20070">
    <property type="entry name" value="5TM_YidC_Alb3"/>
    <property type="match status" value="1"/>
</dbReference>
<evidence type="ECO:0000256" key="4">
    <source>
        <dbReference type="ARBA" id="ARBA00022692"/>
    </source>
</evidence>
<feature type="transmembrane region" description="Helical" evidence="11">
    <location>
        <begin position="372"/>
        <end position="395"/>
    </location>
</feature>
<sequence length="496" mass="56315">MKFKFRKFIKRFLIGVSAVFCLLIFTSCTRSFCSINDLASMYNIYDMQNREEINKQANEQNYIVPNDEYWTYIDDKVDAIYNTVMADSYTGSDEYSYIPQSYIDSHHQFLNAEEGSDTSGLVNVDTMKGIIRFTGKDSNGSASLWANINKWTDEYRFSLNNGQINPSAPTIAYMSYYQNAISSGVGNAVTCLTPSSGYFGLDHSTYVEGKSWGQAFSEYGFLEGLLVYPIGWLLHTFTTTFGVDGAGQVLAIFLVTLICRLIIVLLSTGSYSTQYKMTEIQPQLQMLQARYPNAQSNTYERDQLAQAQMKLYKDNHIHIFSQFLVLIVQFPLFICVWGALQGSAILTQGTLFGLPLSTVMSNGMTQSSDGQVFAILLFFIMVCAQALSVLLPNWIQEHRRKKIVGDKTVKVEQNPNQSMMKYMPYIMLAITIFFAFNLPAAMIIYWYFTAIISMVQSLLLEVYHTKKRSSGNGKGKKKSSSYRKVDQKKKKHMSIR</sequence>
<dbReference type="InterPro" id="IPR001708">
    <property type="entry name" value="YidC/ALB3/OXA1/COX18"/>
</dbReference>
<evidence type="ECO:0000256" key="1">
    <source>
        <dbReference type="ARBA" id="ARBA00004651"/>
    </source>
</evidence>
<evidence type="ECO:0000259" key="13">
    <source>
        <dbReference type="Pfam" id="PF02096"/>
    </source>
</evidence>
<evidence type="ECO:0000256" key="3">
    <source>
        <dbReference type="ARBA" id="ARBA00022475"/>
    </source>
</evidence>
<organism evidence="14 15">
    <name type="scientific">Candidatus Scatoplasma merdavium</name>
    <dbReference type="NCBI Taxonomy" id="2840932"/>
    <lineage>
        <taxon>Bacteria</taxon>
        <taxon>Bacillati</taxon>
        <taxon>Bacillota</taxon>
        <taxon>Bacilli</taxon>
        <taxon>Bacillales</taxon>
        <taxon>Candidatus Scatoplasma</taxon>
    </lineage>
</organism>
<evidence type="ECO:0000313" key="15">
    <source>
        <dbReference type="Proteomes" id="UP000823629"/>
    </source>
</evidence>
<evidence type="ECO:0000256" key="2">
    <source>
        <dbReference type="ARBA" id="ARBA00022448"/>
    </source>
</evidence>
<comment type="subcellular location">
    <subcellularLocation>
        <location evidence="1">Cell membrane</location>
        <topology evidence="1">Multi-pass membrane protein</topology>
    </subcellularLocation>
    <subcellularLocation>
        <location evidence="9">Membrane</location>
        <topology evidence="9">Multi-pass membrane protein</topology>
    </subcellularLocation>
</comment>
<evidence type="ECO:0000256" key="10">
    <source>
        <dbReference type="SAM" id="MobiDB-lite"/>
    </source>
</evidence>
<dbReference type="GO" id="GO:0005886">
    <property type="term" value="C:plasma membrane"/>
    <property type="evidence" value="ECO:0007669"/>
    <property type="project" value="UniProtKB-SubCell"/>
</dbReference>
<feature type="chain" id="PRO_5039601367" evidence="12">
    <location>
        <begin position="32"/>
        <end position="496"/>
    </location>
</feature>
<dbReference type="NCBIfam" id="TIGR03592">
    <property type="entry name" value="yidC_oxa1_cterm"/>
    <property type="match status" value="1"/>
</dbReference>
<proteinExistence type="inferred from homology"/>
<gene>
    <name evidence="14" type="primary">yidC</name>
    <name evidence="14" type="ORF">IAC78_02185</name>
</gene>
<feature type="signal peptide" evidence="12">
    <location>
        <begin position="1"/>
        <end position="31"/>
    </location>
</feature>
<dbReference type="Pfam" id="PF02096">
    <property type="entry name" value="60KD_IMP"/>
    <property type="match status" value="1"/>
</dbReference>
<dbReference type="InterPro" id="IPR028055">
    <property type="entry name" value="YidC/Oxa/ALB_C"/>
</dbReference>
<dbReference type="PANTHER" id="PTHR12428">
    <property type="entry name" value="OXA1"/>
    <property type="match status" value="1"/>
</dbReference>
<feature type="domain" description="Membrane insertase YidC/Oxa/ALB C-terminal" evidence="13">
    <location>
        <begin position="249"/>
        <end position="460"/>
    </location>
</feature>
<feature type="transmembrane region" description="Helical" evidence="11">
    <location>
        <begin position="249"/>
        <end position="267"/>
    </location>
</feature>
<dbReference type="GO" id="GO:0051205">
    <property type="term" value="P:protein insertion into membrane"/>
    <property type="evidence" value="ECO:0007669"/>
    <property type="project" value="TreeGrafter"/>
</dbReference>
<dbReference type="AlphaFoldDB" id="A0A9D9D9B9"/>
<reference evidence="14" key="2">
    <citation type="journal article" date="2021" name="PeerJ">
        <title>Extensive microbial diversity within the chicken gut microbiome revealed by metagenomics and culture.</title>
        <authorList>
            <person name="Gilroy R."/>
            <person name="Ravi A."/>
            <person name="Getino M."/>
            <person name="Pursley I."/>
            <person name="Horton D.L."/>
            <person name="Alikhan N.F."/>
            <person name="Baker D."/>
            <person name="Gharbi K."/>
            <person name="Hall N."/>
            <person name="Watson M."/>
            <person name="Adriaenssens E.M."/>
            <person name="Foster-Nyarko E."/>
            <person name="Jarju S."/>
            <person name="Secka A."/>
            <person name="Antonio M."/>
            <person name="Oren A."/>
            <person name="Chaudhuri R.R."/>
            <person name="La Ragione R."/>
            <person name="Hildebrand F."/>
            <person name="Pallen M.J."/>
        </authorList>
    </citation>
    <scope>NUCLEOTIDE SEQUENCE</scope>
    <source>
        <strain evidence="14">1748</strain>
    </source>
</reference>
<evidence type="ECO:0000256" key="12">
    <source>
        <dbReference type="SAM" id="SignalP"/>
    </source>
</evidence>
<keyword evidence="4 9" id="KW-0812">Transmembrane</keyword>
<feature type="transmembrane region" description="Helical" evidence="11">
    <location>
        <begin position="319"/>
        <end position="340"/>
    </location>
</feature>
<keyword evidence="2" id="KW-0813">Transport</keyword>
<dbReference type="EMBL" id="JADING010000061">
    <property type="protein sequence ID" value="MBO8414273.1"/>
    <property type="molecule type" value="Genomic_DNA"/>
</dbReference>
<evidence type="ECO:0000256" key="5">
    <source>
        <dbReference type="ARBA" id="ARBA00022927"/>
    </source>
</evidence>
<evidence type="ECO:0000313" key="14">
    <source>
        <dbReference type="EMBL" id="MBO8414273.1"/>
    </source>
</evidence>
<evidence type="ECO:0000256" key="6">
    <source>
        <dbReference type="ARBA" id="ARBA00022989"/>
    </source>
</evidence>
<evidence type="ECO:0000256" key="8">
    <source>
        <dbReference type="ARBA" id="ARBA00023186"/>
    </source>
</evidence>
<dbReference type="GO" id="GO:0015031">
    <property type="term" value="P:protein transport"/>
    <property type="evidence" value="ECO:0007669"/>
    <property type="project" value="UniProtKB-KW"/>
</dbReference>
<dbReference type="InterPro" id="IPR047196">
    <property type="entry name" value="YidC_ALB_C"/>
</dbReference>
<evidence type="ECO:0000256" key="9">
    <source>
        <dbReference type="RuleBase" id="RU003945"/>
    </source>
</evidence>
<feature type="region of interest" description="Disordered" evidence="10">
    <location>
        <begin position="468"/>
        <end position="496"/>
    </location>
</feature>
<dbReference type="GO" id="GO:0032977">
    <property type="term" value="F:membrane insertase activity"/>
    <property type="evidence" value="ECO:0007669"/>
    <property type="project" value="InterPro"/>
</dbReference>
<keyword evidence="3" id="KW-1003">Cell membrane</keyword>
<evidence type="ECO:0000256" key="11">
    <source>
        <dbReference type="SAM" id="Phobius"/>
    </source>
</evidence>
<keyword evidence="12" id="KW-0732">Signal</keyword>
<comment type="similarity">
    <text evidence="9">Belongs to the OXA1/ALB3/YidC family.</text>
</comment>
<keyword evidence="8" id="KW-0143">Chaperone</keyword>
<dbReference type="PROSITE" id="PS51257">
    <property type="entry name" value="PROKAR_LIPOPROTEIN"/>
    <property type="match status" value="1"/>
</dbReference>